<evidence type="ECO:0000256" key="5">
    <source>
        <dbReference type="SAM" id="Phobius"/>
    </source>
</evidence>
<dbReference type="PANTHER" id="PTHR35371:SF1">
    <property type="entry name" value="BLR7753 PROTEIN"/>
    <property type="match status" value="1"/>
</dbReference>
<evidence type="ECO:0000256" key="4">
    <source>
        <dbReference type="ARBA" id="ARBA00023136"/>
    </source>
</evidence>
<proteinExistence type="predicted"/>
<dbReference type="GO" id="GO:0016020">
    <property type="term" value="C:membrane"/>
    <property type="evidence" value="ECO:0007669"/>
    <property type="project" value="UniProtKB-SubCell"/>
</dbReference>
<evidence type="ECO:0000313" key="6">
    <source>
        <dbReference type="EMBL" id="KAK0518010.1"/>
    </source>
</evidence>
<evidence type="ECO:0000256" key="2">
    <source>
        <dbReference type="ARBA" id="ARBA00022692"/>
    </source>
</evidence>
<dbReference type="EMBL" id="JAPDMQ010001475">
    <property type="protein sequence ID" value="KAK0518010.1"/>
    <property type="molecule type" value="Genomic_DNA"/>
</dbReference>
<dbReference type="Proteomes" id="UP001176521">
    <property type="component" value="Unassembled WGS sequence"/>
</dbReference>
<dbReference type="InterPro" id="IPR023352">
    <property type="entry name" value="MAPEG-like_dom_sf"/>
</dbReference>
<keyword evidence="7" id="KW-1185">Reference proteome</keyword>
<accession>A0AAN6JGA0</accession>
<organism evidence="6 7">
    <name type="scientific">Tilletia horrida</name>
    <dbReference type="NCBI Taxonomy" id="155126"/>
    <lineage>
        <taxon>Eukaryota</taxon>
        <taxon>Fungi</taxon>
        <taxon>Dikarya</taxon>
        <taxon>Basidiomycota</taxon>
        <taxon>Ustilaginomycotina</taxon>
        <taxon>Exobasidiomycetes</taxon>
        <taxon>Tilletiales</taxon>
        <taxon>Tilletiaceae</taxon>
        <taxon>Tilletia</taxon>
    </lineage>
</organism>
<dbReference type="PANTHER" id="PTHR35371">
    <property type="entry name" value="INNER MEMBRANE PROTEIN"/>
    <property type="match status" value="1"/>
</dbReference>
<evidence type="ECO:0000313" key="7">
    <source>
        <dbReference type="Proteomes" id="UP001176521"/>
    </source>
</evidence>
<dbReference type="AlphaFoldDB" id="A0AAN6JGA0"/>
<dbReference type="InterPro" id="IPR001129">
    <property type="entry name" value="Membr-assoc_MAPEG"/>
</dbReference>
<dbReference type="SUPFAM" id="SSF161084">
    <property type="entry name" value="MAPEG domain-like"/>
    <property type="match status" value="1"/>
</dbReference>
<dbReference type="Gene3D" id="1.20.120.550">
    <property type="entry name" value="Membrane associated eicosanoid/glutathione metabolism-like domain"/>
    <property type="match status" value="1"/>
</dbReference>
<protein>
    <submittedName>
        <fullName evidence="6">Uncharacterized protein</fullName>
    </submittedName>
</protein>
<dbReference type="Pfam" id="PF01124">
    <property type="entry name" value="MAPEG"/>
    <property type="match status" value="1"/>
</dbReference>
<comment type="caution">
    <text evidence="6">The sequence shown here is derived from an EMBL/GenBank/DDBJ whole genome shotgun (WGS) entry which is preliminary data.</text>
</comment>
<gene>
    <name evidence="6" type="ORF">OC842_007927</name>
</gene>
<evidence type="ECO:0000256" key="3">
    <source>
        <dbReference type="ARBA" id="ARBA00022989"/>
    </source>
</evidence>
<comment type="subcellular location">
    <subcellularLocation>
        <location evidence="1">Membrane</location>
    </subcellularLocation>
</comment>
<name>A0AAN6JGA0_9BASI</name>
<evidence type="ECO:0000256" key="1">
    <source>
        <dbReference type="ARBA" id="ARBA00004370"/>
    </source>
</evidence>
<feature type="non-terminal residue" evidence="6">
    <location>
        <position position="1"/>
    </location>
</feature>
<keyword evidence="4 5" id="KW-0472">Membrane</keyword>
<keyword evidence="3 5" id="KW-1133">Transmembrane helix</keyword>
<feature type="transmembrane region" description="Helical" evidence="5">
    <location>
        <begin position="106"/>
        <end position="126"/>
    </location>
</feature>
<reference evidence="6" key="1">
    <citation type="journal article" date="2023" name="PhytoFront">
        <title>Draft Genome Resources of Seven Strains of Tilletia horrida, Causal Agent of Kernel Smut of Rice.</title>
        <authorList>
            <person name="Khanal S."/>
            <person name="Antony Babu S."/>
            <person name="Zhou X.G."/>
        </authorList>
    </citation>
    <scope>NUCLEOTIDE SEQUENCE</scope>
    <source>
        <strain evidence="6">TX3</strain>
    </source>
</reference>
<sequence>KNKVNGGWSNVSPRIYVLQLANKASAGGKLTPLEAKILRGQSAQANGFENLPLFGLVMLIGTYAKLPNETLNRTTAFYLVSRAVYNLLYLNTSDRKNVRSGWSRSIAFNAGIIALFRIVVLATQQINA</sequence>
<keyword evidence="2 5" id="KW-0812">Transmembrane</keyword>